<accession>A0ACB8ZF62</accession>
<reference evidence="1 2" key="2">
    <citation type="journal article" date="2022" name="Mol. Ecol. Resour.">
        <title>The genomes of chicory, endive, great burdock and yacon provide insights into Asteraceae paleo-polyploidization history and plant inulin production.</title>
        <authorList>
            <person name="Fan W."/>
            <person name="Wang S."/>
            <person name="Wang H."/>
            <person name="Wang A."/>
            <person name="Jiang F."/>
            <person name="Liu H."/>
            <person name="Zhao H."/>
            <person name="Xu D."/>
            <person name="Zhang Y."/>
        </authorList>
    </citation>
    <scope>NUCLEOTIDE SEQUENCE [LARGE SCALE GENOMIC DNA]</scope>
    <source>
        <strain evidence="2">cv. Yunnan</strain>
        <tissue evidence="1">Leaves</tissue>
    </source>
</reference>
<proteinExistence type="predicted"/>
<evidence type="ECO:0000313" key="1">
    <source>
        <dbReference type="EMBL" id="KAI3696121.1"/>
    </source>
</evidence>
<protein>
    <submittedName>
        <fullName evidence="1">Uncharacterized protein</fullName>
    </submittedName>
</protein>
<dbReference type="Proteomes" id="UP001056120">
    <property type="component" value="Linkage Group LG26"/>
</dbReference>
<evidence type="ECO:0000313" key="2">
    <source>
        <dbReference type="Proteomes" id="UP001056120"/>
    </source>
</evidence>
<keyword evidence="2" id="KW-1185">Reference proteome</keyword>
<dbReference type="EMBL" id="CM042043">
    <property type="protein sequence ID" value="KAI3696121.1"/>
    <property type="molecule type" value="Genomic_DNA"/>
</dbReference>
<name>A0ACB8ZF62_9ASTR</name>
<reference evidence="2" key="1">
    <citation type="journal article" date="2022" name="Mol. Ecol. Resour.">
        <title>The genomes of chicory, endive, great burdock and yacon provide insights into Asteraceae palaeo-polyploidization history and plant inulin production.</title>
        <authorList>
            <person name="Fan W."/>
            <person name="Wang S."/>
            <person name="Wang H."/>
            <person name="Wang A."/>
            <person name="Jiang F."/>
            <person name="Liu H."/>
            <person name="Zhao H."/>
            <person name="Xu D."/>
            <person name="Zhang Y."/>
        </authorList>
    </citation>
    <scope>NUCLEOTIDE SEQUENCE [LARGE SCALE GENOMIC DNA]</scope>
    <source>
        <strain evidence="2">cv. Yunnan</strain>
    </source>
</reference>
<organism evidence="1 2">
    <name type="scientific">Smallanthus sonchifolius</name>
    <dbReference type="NCBI Taxonomy" id="185202"/>
    <lineage>
        <taxon>Eukaryota</taxon>
        <taxon>Viridiplantae</taxon>
        <taxon>Streptophyta</taxon>
        <taxon>Embryophyta</taxon>
        <taxon>Tracheophyta</taxon>
        <taxon>Spermatophyta</taxon>
        <taxon>Magnoliopsida</taxon>
        <taxon>eudicotyledons</taxon>
        <taxon>Gunneridae</taxon>
        <taxon>Pentapetalae</taxon>
        <taxon>asterids</taxon>
        <taxon>campanulids</taxon>
        <taxon>Asterales</taxon>
        <taxon>Asteraceae</taxon>
        <taxon>Asteroideae</taxon>
        <taxon>Heliantheae alliance</taxon>
        <taxon>Millerieae</taxon>
        <taxon>Smallanthus</taxon>
    </lineage>
</organism>
<gene>
    <name evidence="1" type="ORF">L1987_79130</name>
</gene>
<comment type="caution">
    <text evidence="1">The sequence shown here is derived from an EMBL/GenBank/DDBJ whole genome shotgun (WGS) entry which is preliminary data.</text>
</comment>
<sequence>MQSRSVISVVSLCFLFCCFCPNFRYSVLVGLSRRFIGVFPASHSGNPSTCFQPEAYHFFSLSSATPSIHSS</sequence>